<organism evidence="1 2">
    <name type="scientific">Achromobacter spanius</name>
    <dbReference type="NCBI Taxonomy" id="217203"/>
    <lineage>
        <taxon>Bacteria</taxon>
        <taxon>Pseudomonadati</taxon>
        <taxon>Pseudomonadota</taxon>
        <taxon>Betaproteobacteria</taxon>
        <taxon>Burkholderiales</taxon>
        <taxon>Alcaligenaceae</taxon>
        <taxon>Achromobacter</taxon>
    </lineage>
</organism>
<protein>
    <submittedName>
        <fullName evidence="1">Uncharacterized protein</fullName>
    </submittedName>
</protein>
<name>A0A2S0I5Y3_9BURK</name>
<dbReference type="Proteomes" id="UP000239477">
    <property type="component" value="Chromosome"/>
</dbReference>
<reference evidence="1 2" key="1">
    <citation type="submission" date="2017-09" db="EMBL/GenBank/DDBJ databases">
        <title>Genomic, metabolic, and phenotypic characteristics of bacterial isolates from the natural microbiome of the model nematode Caenorhabditis elegans.</title>
        <authorList>
            <person name="Zimmermann J."/>
            <person name="Obeng N."/>
            <person name="Yang W."/>
            <person name="Obeng O."/>
            <person name="Kissoyan K."/>
            <person name="Pees B."/>
            <person name="Dirksen P."/>
            <person name="Hoppner M."/>
            <person name="Franke A."/>
            <person name="Rosenstiel P."/>
            <person name="Leippe M."/>
            <person name="Dierking K."/>
            <person name="Kaleta C."/>
            <person name="Schulenburg H."/>
        </authorList>
    </citation>
    <scope>NUCLEOTIDE SEQUENCE [LARGE SCALE GENOMIC DNA]</scope>
    <source>
        <strain evidence="1 2">MYb73</strain>
    </source>
</reference>
<dbReference type="EMBL" id="CP023270">
    <property type="protein sequence ID" value="AVJ27456.1"/>
    <property type="molecule type" value="Genomic_DNA"/>
</dbReference>
<evidence type="ECO:0000313" key="1">
    <source>
        <dbReference type="EMBL" id="AVJ27456.1"/>
    </source>
</evidence>
<evidence type="ECO:0000313" key="2">
    <source>
        <dbReference type="Proteomes" id="UP000239477"/>
    </source>
</evidence>
<dbReference type="AlphaFoldDB" id="A0A2S0I5Y3"/>
<keyword evidence="2" id="KW-1185">Reference proteome</keyword>
<gene>
    <name evidence="1" type="ORF">CLM73_10225</name>
</gene>
<accession>A0A2S0I5Y3</accession>
<sequence>MPVHFYVQLSGFLRDCFKLFFQLNCLFVKPILCAGFRNIRGRLLGFRLGIAVPEKSTENQQYSDADAQHGGQDAKPVNALTHLRQLVIYTLVNDNDLLADGLNISDLKRLL</sequence>
<proteinExistence type="predicted"/>